<protein>
    <recommendedName>
        <fullName evidence="4">Non-canonical purine NTP pyrophosphatase</fullName>
    </recommendedName>
</protein>
<sequence>MERHRSPESPRRGALWYKSNYLDIISLDAKEKTVMKTLTIGTTNPAKIAQIRDALSSVEVVIEGIVDKKVLPPVTEDGRTVQENARKKALTYARALGRIVLSMDNALFLDGLAPENQPGIHVRRIGGLEASTDTELLEHGVALIGSLGGKTTGYWEYGICIANPEGQIWETTLKTPRVFTSKPSMKVVYGYPLESIQIDPETGMYISEMTAEEQAAFWQKTLGKPLATFVSEVLQ</sequence>
<gene>
    <name evidence="2" type="ORF">A2648_00625</name>
</gene>
<reference evidence="2 3" key="1">
    <citation type="journal article" date="2016" name="Nat. Commun.">
        <title>Thousands of microbial genomes shed light on interconnected biogeochemical processes in an aquifer system.</title>
        <authorList>
            <person name="Anantharaman K."/>
            <person name="Brown C.T."/>
            <person name="Hug L.A."/>
            <person name="Sharon I."/>
            <person name="Castelle C.J."/>
            <person name="Probst A.J."/>
            <person name="Thomas B.C."/>
            <person name="Singh A."/>
            <person name="Wilkins M.J."/>
            <person name="Karaoz U."/>
            <person name="Brodie E.L."/>
            <person name="Williams K.H."/>
            <person name="Hubbard S.S."/>
            <person name="Banfield J.F."/>
        </authorList>
    </citation>
    <scope>NUCLEOTIDE SEQUENCE [LARGE SCALE GENOMIC DNA]</scope>
</reference>
<evidence type="ECO:0000256" key="1">
    <source>
        <dbReference type="ARBA" id="ARBA00022801"/>
    </source>
</evidence>
<proteinExistence type="predicted"/>
<evidence type="ECO:0008006" key="4">
    <source>
        <dbReference type="Google" id="ProtNLM"/>
    </source>
</evidence>
<evidence type="ECO:0000313" key="3">
    <source>
        <dbReference type="Proteomes" id="UP000178841"/>
    </source>
</evidence>
<dbReference type="GO" id="GO:0009143">
    <property type="term" value="P:nucleoside triphosphate catabolic process"/>
    <property type="evidence" value="ECO:0007669"/>
    <property type="project" value="InterPro"/>
</dbReference>
<dbReference type="EMBL" id="MHLH01000014">
    <property type="protein sequence ID" value="OGZ03893.1"/>
    <property type="molecule type" value="Genomic_DNA"/>
</dbReference>
<dbReference type="SUPFAM" id="SSF52972">
    <property type="entry name" value="ITPase-like"/>
    <property type="match status" value="1"/>
</dbReference>
<evidence type="ECO:0000313" key="2">
    <source>
        <dbReference type="EMBL" id="OGZ03893.1"/>
    </source>
</evidence>
<dbReference type="Proteomes" id="UP000178841">
    <property type="component" value="Unassembled WGS sequence"/>
</dbReference>
<dbReference type="InterPro" id="IPR002637">
    <property type="entry name" value="RdgB/HAM1"/>
</dbReference>
<dbReference type="AlphaFoldDB" id="A0A1G2CR92"/>
<dbReference type="STRING" id="1798657.A2648_00625"/>
<name>A0A1G2CR92_9BACT</name>
<dbReference type="InterPro" id="IPR029001">
    <property type="entry name" value="ITPase-like_fam"/>
</dbReference>
<accession>A0A1G2CR92</accession>
<dbReference type="Gene3D" id="3.90.950.10">
    <property type="match status" value="1"/>
</dbReference>
<comment type="caution">
    <text evidence="2">The sequence shown here is derived from an EMBL/GenBank/DDBJ whole genome shotgun (WGS) entry which is preliminary data.</text>
</comment>
<dbReference type="Pfam" id="PF01725">
    <property type="entry name" value="Ham1p_like"/>
    <property type="match status" value="1"/>
</dbReference>
<dbReference type="GO" id="GO:0047429">
    <property type="term" value="F:nucleoside triphosphate diphosphatase activity"/>
    <property type="evidence" value="ECO:0007669"/>
    <property type="project" value="InterPro"/>
</dbReference>
<organism evidence="2 3">
    <name type="scientific">Candidatus Lloydbacteria bacterium RIFCSPHIGHO2_01_FULL_41_20</name>
    <dbReference type="NCBI Taxonomy" id="1798657"/>
    <lineage>
        <taxon>Bacteria</taxon>
        <taxon>Candidatus Lloydiibacteriota</taxon>
    </lineage>
</organism>
<keyword evidence="1" id="KW-0378">Hydrolase</keyword>